<gene>
    <name evidence="1" type="ORF">N7537_011391</name>
</gene>
<reference evidence="1" key="2">
    <citation type="submission" date="2023-01" db="EMBL/GenBank/DDBJ databases">
        <authorList>
            <person name="Petersen C."/>
        </authorList>
    </citation>
    <scope>NUCLEOTIDE SEQUENCE</scope>
    <source>
        <strain evidence="1">IBT 12815</strain>
    </source>
</reference>
<comment type="caution">
    <text evidence="1">The sequence shown here is derived from an EMBL/GenBank/DDBJ whole genome shotgun (WGS) entry which is preliminary data.</text>
</comment>
<reference evidence="1" key="1">
    <citation type="journal article" date="2023" name="IMA Fungus">
        <title>Comparative genomic study of the Penicillium genus elucidates a diverse pangenome and 15 lateral gene transfer events.</title>
        <authorList>
            <person name="Petersen C."/>
            <person name="Sorensen T."/>
            <person name="Nielsen M.R."/>
            <person name="Sondergaard T.E."/>
            <person name="Sorensen J.L."/>
            <person name="Fitzpatrick D.A."/>
            <person name="Frisvad J.C."/>
            <person name="Nielsen K.L."/>
        </authorList>
    </citation>
    <scope>NUCLEOTIDE SEQUENCE</scope>
    <source>
        <strain evidence="1">IBT 12815</strain>
    </source>
</reference>
<dbReference type="AlphaFoldDB" id="A0AAD6DLQ1"/>
<accession>A0AAD6DLQ1</accession>
<evidence type="ECO:0000313" key="1">
    <source>
        <dbReference type="EMBL" id="KAJ5588713.1"/>
    </source>
</evidence>
<evidence type="ECO:0000313" key="2">
    <source>
        <dbReference type="Proteomes" id="UP001213799"/>
    </source>
</evidence>
<proteinExistence type="predicted"/>
<keyword evidence="2" id="KW-1185">Reference proteome</keyword>
<dbReference type="RefSeq" id="XP_056747732.1">
    <property type="nucleotide sequence ID" value="XM_056902445.1"/>
</dbReference>
<protein>
    <submittedName>
        <fullName evidence="1">Uncharacterized protein</fullName>
    </submittedName>
</protein>
<name>A0AAD6DLQ1_9EURO</name>
<organism evidence="1 2">
    <name type="scientific">Penicillium hordei</name>
    <dbReference type="NCBI Taxonomy" id="40994"/>
    <lineage>
        <taxon>Eukaryota</taxon>
        <taxon>Fungi</taxon>
        <taxon>Dikarya</taxon>
        <taxon>Ascomycota</taxon>
        <taxon>Pezizomycotina</taxon>
        <taxon>Eurotiomycetes</taxon>
        <taxon>Eurotiomycetidae</taxon>
        <taxon>Eurotiales</taxon>
        <taxon>Aspergillaceae</taxon>
        <taxon>Penicillium</taxon>
    </lineage>
</organism>
<dbReference type="GeneID" id="81592687"/>
<dbReference type="EMBL" id="JAQJAE010000006">
    <property type="protein sequence ID" value="KAJ5588713.1"/>
    <property type="molecule type" value="Genomic_DNA"/>
</dbReference>
<dbReference type="Proteomes" id="UP001213799">
    <property type="component" value="Unassembled WGS sequence"/>
</dbReference>
<sequence>MSPSPTVSSIYSRSIGSPRLDIQLVHNGTSSSVSSEPDCPQITSADHKVGDARGFSTALESTGSRLQIAKRSKPQSDCEYQKILADDLTGIQWENEFYGECTEIYEELVLATVKASQNLSSQSQSRLLDYYFELSTCPPEHDFILQAVRDLKLSLEESQSREIAAVDKWVKHWDPKPGERISTAWI</sequence>